<dbReference type="SUPFAM" id="SSF48452">
    <property type="entry name" value="TPR-like"/>
    <property type="match status" value="1"/>
</dbReference>
<name>A0ABU1VUL6_9GAMM</name>
<dbReference type="InterPro" id="IPR011990">
    <property type="entry name" value="TPR-like_helical_dom_sf"/>
</dbReference>
<dbReference type="RefSeq" id="WP_310273862.1">
    <property type="nucleotide sequence ID" value="NZ_JAVDWR010000001.1"/>
</dbReference>
<dbReference type="Proteomes" id="UP001257909">
    <property type="component" value="Unassembled WGS sequence"/>
</dbReference>
<organism evidence="2 3">
    <name type="scientific">Rheinheimera soli</name>
    <dbReference type="NCBI Taxonomy" id="443616"/>
    <lineage>
        <taxon>Bacteria</taxon>
        <taxon>Pseudomonadati</taxon>
        <taxon>Pseudomonadota</taxon>
        <taxon>Gammaproteobacteria</taxon>
        <taxon>Chromatiales</taxon>
        <taxon>Chromatiaceae</taxon>
        <taxon>Rheinheimera</taxon>
    </lineage>
</organism>
<evidence type="ECO:0000313" key="3">
    <source>
        <dbReference type="Proteomes" id="UP001257909"/>
    </source>
</evidence>
<protein>
    <submittedName>
        <fullName evidence="2">Tetratricopeptide (TPR) repeat protein</fullName>
    </submittedName>
</protein>
<keyword evidence="1" id="KW-1133">Transmembrane helix</keyword>
<feature type="transmembrane region" description="Helical" evidence="1">
    <location>
        <begin position="20"/>
        <end position="41"/>
    </location>
</feature>
<keyword evidence="3" id="KW-1185">Reference proteome</keyword>
<evidence type="ECO:0000313" key="2">
    <source>
        <dbReference type="EMBL" id="MDR7119382.1"/>
    </source>
</evidence>
<accession>A0ABU1VUL6</accession>
<keyword evidence="1" id="KW-0812">Transmembrane</keyword>
<gene>
    <name evidence="2" type="ORF">J2W69_000297</name>
</gene>
<keyword evidence="1" id="KW-0472">Membrane</keyword>
<comment type="caution">
    <text evidence="2">The sequence shown here is derived from an EMBL/GenBank/DDBJ whole genome shotgun (WGS) entry which is preliminary data.</text>
</comment>
<evidence type="ECO:0000256" key="1">
    <source>
        <dbReference type="SAM" id="Phobius"/>
    </source>
</evidence>
<dbReference type="Gene3D" id="1.25.40.10">
    <property type="entry name" value="Tetratricopeptide repeat domain"/>
    <property type="match status" value="1"/>
</dbReference>
<sequence>MPEADLLPDDRLKVPGFGSTISRALALPALLLLAACVWHIAPTGLASVWYFKANHTIELWSEQPDLLTQDSWQHASSAIDQAIRLHPKHPHYLLTKAKINEWGWYSGFMTGKELEETEQYYLAAIKIRPNWPNAYADYAYYLAVTQFRLTEAFEQLQLAKRYGPYMPETLLRQLAVGFLRWDALNPTQKTETLLALQAVVLTGYPLHSKARIMVKEAKQQQAACTYLTAHKNNFPADIQQRIQKDFCLKVTESTQAL</sequence>
<reference evidence="2 3" key="1">
    <citation type="submission" date="2023-07" db="EMBL/GenBank/DDBJ databases">
        <title>Sorghum-associated microbial communities from plants grown in Nebraska, USA.</title>
        <authorList>
            <person name="Schachtman D."/>
        </authorList>
    </citation>
    <scope>NUCLEOTIDE SEQUENCE [LARGE SCALE GENOMIC DNA]</scope>
    <source>
        <strain evidence="2 3">4138</strain>
    </source>
</reference>
<dbReference type="EMBL" id="JAVDWR010000001">
    <property type="protein sequence ID" value="MDR7119382.1"/>
    <property type="molecule type" value="Genomic_DNA"/>
</dbReference>
<proteinExistence type="predicted"/>